<dbReference type="GO" id="GO:0071555">
    <property type="term" value="P:cell wall organization"/>
    <property type="evidence" value="ECO:0007669"/>
    <property type="project" value="UniProtKB-KW"/>
</dbReference>
<dbReference type="GO" id="GO:0009279">
    <property type="term" value="C:cell outer membrane"/>
    <property type="evidence" value="ECO:0007669"/>
    <property type="project" value="TreeGrafter"/>
</dbReference>
<dbReference type="GO" id="GO:0008932">
    <property type="term" value="F:lytic endotransglycosylase activity"/>
    <property type="evidence" value="ECO:0007669"/>
    <property type="project" value="UniProtKB-UniRule"/>
</dbReference>
<evidence type="ECO:0000256" key="7">
    <source>
        <dbReference type="SAM" id="SignalP"/>
    </source>
</evidence>
<keyword evidence="1 7" id="KW-0732">Signal</keyword>
<evidence type="ECO:0000259" key="8">
    <source>
        <dbReference type="PROSITE" id="PS51724"/>
    </source>
</evidence>
<keyword evidence="4" id="KW-1003">Cell membrane</keyword>
<dbReference type="PANTHER" id="PTHR34183:SF1">
    <property type="entry name" value="ENDOLYTIC PEPTIDOGLYCAN TRANSGLYCOSYLASE RLPA"/>
    <property type="match status" value="1"/>
</dbReference>
<dbReference type="PANTHER" id="PTHR34183">
    <property type="entry name" value="ENDOLYTIC PEPTIDOGLYCAN TRANSGLYCOSYLASE RLPA"/>
    <property type="match status" value="1"/>
</dbReference>
<evidence type="ECO:0000256" key="4">
    <source>
        <dbReference type="HAMAP-Rule" id="MF_02071"/>
    </source>
</evidence>
<evidence type="ECO:0000256" key="1">
    <source>
        <dbReference type="ARBA" id="ARBA00022729"/>
    </source>
</evidence>
<evidence type="ECO:0000313" key="10">
    <source>
        <dbReference type="Proteomes" id="UP000682739"/>
    </source>
</evidence>
<dbReference type="FunFam" id="2.40.40.10:FF:000003">
    <property type="entry name" value="Endolytic peptidoglycan transglycosylase RlpA"/>
    <property type="match status" value="1"/>
</dbReference>
<keyword evidence="4" id="KW-0564">Palmitate</keyword>
<keyword evidence="4" id="KW-0472">Membrane</keyword>
<dbReference type="InterPro" id="IPR007730">
    <property type="entry name" value="SPOR-like_dom"/>
</dbReference>
<proteinExistence type="inferred from homology"/>
<evidence type="ECO:0000256" key="6">
    <source>
        <dbReference type="SAM" id="MobiDB-lite"/>
    </source>
</evidence>
<accession>A0A975HI79</accession>
<dbReference type="GO" id="GO:0005886">
    <property type="term" value="C:plasma membrane"/>
    <property type="evidence" value="ECO:0007669"/>
    <property type="project" value="UniProtKB-SubCell"/>
</dbReference>
<sequence>MNNNRLSFLPAFGLFAFLLSGCANNSRYADKYDSAPTRPPTLLEQQDPEVTNDPIGRGNLPYEVFGKSYTPMTERKPFSQKGTASWYGKKFHGHLTSNGEIYNMFGMSAAHKTLPLPSYVKVTNLANNKTAVVRVNDRGPFHGDRIIDLSYAAAFKLGVYDTGTARVKVELIIPDQEPYIPEQSLYQVALHGFSDEGSANESLKGLTLMLNQDAKVLAKDNTHKVVFGPFKQKNDANELLQKIKEFGYESVAIESVLAP</sequence>
<dbReference type="InterPro" id="IPR036908">
    <property type="entry name" value="RlpA-like_sf"/>
</dbReference>
<keyword evidence="10" id="KW-1185">Reference proteome</keyword>
<keyword evidence="4" id="KW-0449">Lipoprotein</keyword>
<keyword evidence="3 4" id="KW-0961">Cell wall biogenesis/degradation</keyword>
<dbReference type="InterPro" id="IPR036680">
    <property type="entry name" value="SPOR-like_sf"/>
</dbReference>
<dbReference type="Pfam" id="PF03330">
    <property type="entry name" value="DPBB_1"/>
    <property type="match status" value="1"/>
</dbReference>
<feature type="chain" id="PRO_5037033689" description="Endolytic peptidoglycan transglycosylase RlpA" evidence="7">
    <location>
        <begin position="26"/>
        <end position="259"/>
    </location>
</feature>
<dbReference type="GO" id="GO:0000270">
    <property type="term" value="P:peptidoglycan metabolic process"/>
    <property type="evidence" value="ECO:0007669"/>
    <property type="project" value="UniProtKB-UniRule"/>
</dbReference>
<dbReference type="PROSITE" id="PS51724">
    <property type="entry name" value="SPOR"/>
    <property type="match status" value="1"/>
</dbReference>
<dbReference type="PROSITE" id="PS51257">
    <property type="entry name" value="PROKAR_LIPOPROTEIN"/>
    <property type="match status" value="1"/>
</dbReference>
<dbReference type="InterPro" id="IPR034718">
    <property type="entry name" value="RlpA"/>
</dbReference>
<dbReference type="GO" id="GO:0042834">
    <property type="term" value="F:peptidoglycan binding"/>
    <property type="evidence" value="ECO:0007669"/>
    <property type="project" value="InterPro"/>
</dbReference>
<dbReference type="Pfam" id="PF05036">
    <property type="entry name" value="SPOR"/>
    <property type="match status" value="1"/>
</dbReference>
<dbReference type="HAMAP" id="MF_02071">
    <property type="entry name" value="RlpA"/>
    <property type="match status" value="1"/>
</dbReference>
<evidence type="ECO:0000256" key="2">
    <source>
        <dbReference type="ARBA" id="ARBA00023239"/>
    </source>
</evidence>
<comment type="subcellular location">
    <subcellularLocation>
        <location evidence="4">Cell membrane</location>
        <topology evidence="4">Lipid-anchor</topology>
    </subcellularLocation>
</comment>
<organism evidence="9 10">
    <name type="scientific">Psychrosphaera ytuae</name>
    <dbReference type="NCBI Taxonomy" id="2820710"/>
    <lineage>
        <taxon>Bacteria</taxon>
        <taxon>Pseudomonadati</taxon>
        <taxon>Pseudomonadota</taxon>
        <taxon>Gammaproteobacteria</taxon>
        <taxon>Alteromonadales</taxon>
        <taxon>Pseudoalteromonadaceae</taxon>
        <taxon>Psychrosphaera</taxon>
    </lineage>
</organism>
<evidence type="ECO:0000256" key="3">
    <source>
        <dbReference type="ARBA" id="ARBA00023316"/>
    </source>
</evidence>
<name>A0A975HI79_9GAMM</name>
<dbReference type="SUPFAM" id="SSF50685">
    <property type="entry name" value="Barwin-like endoglucanases"/>
    <property type="match status" value="1"/>
</dbReference>
<feature type="signal peptide" evidence="7">
    <location>
        <begin position="1"/>
        <end position="25"/>
    </location>
</feature>
<dbReference type="AlphaFoldDB" id="A0A975HI79"/>
<dbReference type="CDD" id="cd22268">
    <property type="entry name" value="DPBB_RlpA-like"/>
    <property type="match status" value="1"/>
</dbReference>
<dbReference type="NCBIfam" id="TIGR00413">
    <property type="entry name" value="rlpA"/>
    <property type="match status" value="1"/>
</dbReference>
<evidence type="ECO:0000256" key="5">
    <source>
        <dbReference type="RuleBase" id="RU003495"/>
    </source>
</evidence>
<dbReference type="InterPro" id="IPR012997">
    <property type="entry name" value="RplA"/>
</dbReference>
<dbReference type="Proteomes" id="UP000682739">
    <property type="component" value="Chromosome"/>
</dbReference>
<gene>
    <name evidence="4" type="primary">rlpA</name>
    <name evidence="9" type="ORF">J1N51_00130</name>
</gene>
<comment type="function">
    <text evidence="4">Lytic transglycosylase with a strong preference for naked glycan strands that lack stem peptides.</text>
</comment>
<feature type="region of interest" description="Disordered" evidence="6">
    <location>
        <begin position="31"/>
        <end position="56"/>
    </location>
</feature>
<dbReference type="RefSeq" id="WP_208832000.1">
    <property type="nucleotide sequence ID" value="NZ_CP072110.1"/>
</dbReference>
<dbReference type="KEGG" id="psym:J1N51_00130"/>
<protein>
    <recommendedName>
        <fullName evidence="4">Endolytic peptidoglycan transglycosylase RlpA</fullName>
        <ecNumber evidence="4">4.2.2.-</ecNumber>
    </recommendedName>
</protein>
<comment type="similarity">
    <text evidence="4 5">Belongs to the RlpA family.</text>
</comment>
<dbReference type="EMBL" id="CP072110">
    <property type="protein sequence ID" value="QTH63945.1"/>
    <property type="molecule type" value="Genomic_DNA"/>
</dbReference>
<keyword evidence="2 4" id="KW-0456">Lyase</keyword>
<dbReference type="InterPro" id="IPR009009">
    <property type="entry name" value="RlpA-like_DPBB"/>
</dbReference>
<dbReference type="Gene3D" id="2.40.40.10">
    <property type="entry name" value="RlpA-like domain"/>
    <property type="match status" value="1"/>
</dbReference>
<feature type="domain" description="SPOR" evidence="8">
    <location>
        <begin position="180"/>
        <end position="255"/>
    </location>
</feature>
<evidence type="ECO:0000313" key="9">
    <source>
        <dbReference type="EMBL" id="QTH63945.1"/>
    </source>
</evidence>
<dbReference type="Gene3D" id="3.30.70.1070">
    <property type="entry name" value="Sporulation related repeat"/>
    <property type="match status" value="1"/>
</dbReference>
<dbReference type="EC" id="4.2.2.-" evidence="4"/>
<reference evidence="9" key="1">
    <citation type="submission" date="2021-03" db="EMBL/GenBank/DDBJ databases">
        <title>Description of Psychrosphaera ytuae sp. nov. isolated from deep sea sediment of South China Sea.</title>
        <authorList>
            <person name="Zhang J."/>
            <person name="Xu X.-D."/>
        </authorList>
    </citation>
    <scope>NUCLEOTIDE SEQUENCE</scope>
    <source>
        <strain evidence="9">MTZ26</strain>
    </source>
</reference>
<dbReference type="SUPFAM" id="SSF110997">
    <property type="entry name" value="Sporulation related repeat"/>
    <property type="match status" value="1"/>
</dbReference>